<dbReference type="GO" id="GO:0009820">
    <property type="term" value="P:alkaloid metabolic process"/>
    <property type="evidence" value="ECO:0007669"/>
    <property type="project" value="InterPro"/>
</dbReference>
<feature type="binding site" evidence="3">
    <location>
        <position position="279"/>
    </location>
    <ligand>
        <name>dimethylallyl diphosphate</name>
        <dbReference type="ChEBI" id="CHEBI:57623"/>
    </ligand>
</feature>
<feature type="binding site" evidence="3">
    <location>
        <position position="202"/>
    </location>
    <ligand>
        <name>dimethylallyl diphosphate</name>
        <dbReference type="ChEBI" id="CHEBI:57623"/>
    </ligand>
</feature>
<feature type="binding site" evidence="3">
    <location>
        <position position="362"/>
    </location>
    <ligand>
        <name>dimethylallyl diphosphate</name>
        <dbReference type="ChEBI" id="CHEBI:57623"/>
    </ligand>
</feature>
<feature type="binding site" evidence="3">
    <location>
        <position position="281"/>
    </location>
    <ligand>
        <name>dimethylallyl diphosphate</name>
        <dbReference type="ChEBI" id="CHEBI:57623"/>
    </ligand>
</feature>
<accession>A0A1L9SCX4</accession>
<dbReference type="Proteomes" id="UP000184188">
    <property type="component" value="Unassembled WGS sequence"/>
</dbReference>
<dbReference type="GeneID" id="34613584"/>
<evidence type="ECO:0000313" key="6">
    <source>
        <dbReference type="Proteomes" id="UP000184188"/>
    </source>
</evidence>
<name>A0A1L9SCX4_9EURO</name>
<keyword evidence="6" id="KW-1185">Reference proteome</keyword>
<dbReference type="SFLD" id="SFLDS00036">
    <property type="entry name" value="Aromatic_Prenyltransferase"/>
    <property type="match status" value="1"/>
</dbReference>
<dbReference type="VEuPathDB" id="FungiDB:ASPZODRAFT_17950"/>
<feature type="region of interest" description="Disordered" evidence="4">
    <location>
        <begin position="63"/>
        <end position="83"/>
    </location>
</feature>
<dbReference type="PIRSF" id="PIRSF000509">
    <property type="entry name" value="Trp_DMAT"/>
    <property type="match status" value="1"/>
</dbReference>
<dbReference type="InterPro" id="IPR012148">
    <property type="entry name" value="ABBA_DMATS-like"/>
</dbReference>
<feature type="binding site" evidence="3">
    <location>
        <position position="109"/>
    </location>
    <ligand>
        <name>dimethylallyl diphosphate</name>
        <dbReference type="ChEBI" id="CHEBI:57623"/>
    </ligand>
</feature>
<feature type="binding site" evidence="3">
    <location>
        <position position="430"/>
    </location>
    <ligand>
        <name>dimethylallyl diphosphate</name>
        <dbReference type="ChEBI" id="CHEBI:57623"/>
    </ligand>
</feature>
<feature type="binding site" evidence="3">
    <location>
        <position position="204"/>
    </location>
    <ligand>
        <name>dimethylallyl diphosphate</name>
        <dbReference type="ChEBI" id="CHEBI:57623"/>
    </ligand>
</feature>
<dbReference type="GO" id="GO:0016765">
    <property type="term" value="F:transferase activity, transferring alkyl or aryl (other than methyl) groups"/>
    <property type="evidence" value="ECO:0007669"/>
    <property type="project" value="InterPro"/>
</dbReference>
<dbReference type="InterPro" id="IPR017795">
    <property type="entry name" value="ABBA_NscD-like"/>
</dbReference>
<feature type="binding site" evidence="3">
    <location>
        <position position="96"/>
    </location>
    <ligand>
        <name>L-tryptophan</name>
        <dbReference type="ChEBI" id="CHEBI:57912"/>
    </ligand>
</feature>
<keyword evidence="2" id="KW-0808">Transferase</keyword>
<dbReference type="Pfam" id="PF11991">
    <property type="entry name" value="Trp_DMAT"/>
    <property type="match status" value="1"/>
</dbReference>
<reference evidence="6" key="1">
    <citation type="journal article" date="2017" name="Genome Biol.">
        <title>Comparative genomics reveals high biological diversity and specific adaptations in the industrially and medically important fungal genus Aspergillus.</title>
        <authorList>
            <person name="de Vries R.P."/>
            <person name="Riley R."/>
            <person name="Wiebenga A."/>
            <person name="Aguilar-Osorio G."/>
            <person name="Amillis S."/>
            <person name="Uchima C.A."/>
            <person name="Anderluh G."/>
            <person name="Asadollahi M."/>
            <person name="Askin M."/>
            <person name="Barry K."/>
            <person name="Battaglia E."/>
            <person name="Bayram O."/>
            <person name="Benocci T."/>
            <person name="Braus-Stromeyer S.A."/>
            <person name="Caldana C."/>
            <person name="Canovas D."/>
            <person name="Cerqueira G.C."/>
            <person name="Chen F."/>
            <person name="Chen W."/>
            <person name="Choi C."/>
            <person name="Clum A."/>
            <person name="Dos Santos R.A."/>
            <person name="Damasio A.R."/>
            <person name="Diallinas G."/>
            <person name="Emri T."/>
            <person name="Fekete E."/>
            <person name="Flipphi M."/>
            <person name="Freyberg S."/>
            <person name="Gallo A."/>
            <person name="Gournas C."/>
            <person name="Habgood R."/>
            <person name="Hainaut M."/>
            <person name="Harispe M.L."/>
            <person name="Henrissat B."/>
            <person name="Hilden K.S."/>
            <person name="Hope R."/>
            <person name="Hossain A."/>
            <person name="Karabika E."/>
            <person name="Karaffa L."/>
            <person name="Karanyi Z."/>
            <person name="Krasevec N."/>
            <person name="Kuo A."/>
            <person name="Kusch H."/>
            <person name="LaButti K."/>
            <person name="Lagendijk E.L."/>
            <person name="Lapidus A."/>
            <person name="Levasseur A."/>
            <person name="Lindquist E."/>
            <person name="Lipzen A."/>
            <person name="Logrieco A.F."/>
            <person name="MacCabe A."/>
            <person name="Maekelae M.R."/>
            <person name="Malavazi I."/>
            <person name="Melin P."/>
            <person name="Meyer V."/>
            <person name="Mielnichuk N."/>
            <person name="Miskei M."/>
            <person name="Molnar A.P."/>
            <person name="Mule G."/>
            <person name="Ngan C.Y."/>
            <person name="Orejas M."/>
            <person name="Orosz E."/>
            <person name="Ouedraogo J.P."/>
            <person name="Overkamp K.M."/>
            <person name="Park H.-S."/>
            <person name="Perrone G."/>
            <person name="Piumi F."/>
            <person name="Punt P.J."/>
            <person name="Ram A.F."/>
            <person name="Ramon A."/>
            <person name="Rauscher S."/>
            <person name="Record E."/>
            <person name="Riano-Pachon D.M."/>
            <person name="Robert V."/>
            <person name="Roehrig J."/>
            <person name="Ruller R."/>
            <person name="Salamov A."/>
            <person name="Salih N.S."/>
            <person name="Samson R.A."/>
            <person name="Sandor E."/>
            <person name="Sanguinetti M."/>
            <person name="Schuetze T."/>
            <person name="Sepcic K."/>
            <person name="Shelest E."/>
            <person name="Sherlock G."/>
            <person name="Sophianopoulou V."/>
            <person name="Squina F.M."/>
            <person name="Sun H."/>
            <person name="Susca A."/>
            <person name="Todd R.B."/>
            <person name="Tsang A."/>
            <person name="Unkles S.E."/>
            <person name="van de Wiele N."/>
            <person name="van Rossen-Uffink D."/>
            <person name="Oliveira J.V."/>
            <person name="Vesth T.C."/>
            <person name="Visser J."/>
            <person name="Yu J.-H."/>
            <person name="Zhou M."/>
            <person name="Andersen M.R."/>
            <person name="Archer D.B."/>
            <person name="Baker S.E."/>
            <person name="Benoit I."/>
            <person name="Brakhage A.A."/>
            <person name="Braus G.H."/>
            <person name="Fischer R."/>
            <person name="Frisvad J.C."/>
            <person name="Goldman G.H."/>
            <person name="Houbraken J."/>
            <person name="Oakley B."/>
            <person name="Pocsi I."/>
            <person name="Scazzocchio C."/>
            <person name="Seiboth B."/>
            <person name="vanKuyk P.A."/>
            <person name="Wortman J."/>
            <person name="Dyer P.S."/>
            <person name="Grigoriev I.V."/>
        </authorList>
    </citation>
    <scope>NUCLEOTIDE SEQUENCE [LARGE SCALE GENOMIC DNA]</scope>
    <source>
        <strain evidence="6">CBS 506.65</strain>
    </source>
</reference>
<dbReference type="CDD" id="cd13929">
    <property type="entry name" value="PT-DMATS_CymD"/>
    <property type="match status" value="1"/>
</dbReference>
<feature type="binding site" evidence="3">
    <location>
        <position position="434"/>
    </location>
    <ligand>
        <name>dimethylallyl diphosphate</name>
        <dbReference type="ChEBI" id="CHEBI:57623"/>
    </ligand>
</feature>
<dbReference type="InterPro" id="IPR033964">
    <property type="entry name" value="ABBA"/>
</dbReference>
<evidence type="ECO:0000256" key="4">
    <source>
        <dbReference type="SAM" id="MobiDB-lite"/>
    </source>
</evidence>
<gene>
    <name evidence="5" type="ORF">ASPZODRAFT_17950</name>
</gene>
<comment type="similarity">
    <text evidence="1">Belongs to the tryptophan dimethylallyltransferase family.</text>
</comment>
<evidence type="ECO:0000256" key="1">
    <source>
        <dbReference type="ARBA" id="ARBA00010209"/>
    </source>
</evidence>
<proteinExistence type="inferred from homology"/>
<evidence type="ECO:0000256" key="2">
    <source>
        <dbReference type="ARBA" id="ARBA00022679"/>
    </source>
</evidence>
<evidence type="ECO:0000256" key="3">
    <source>
        <dbReference type="PIRSR" id="PIRSR000509-1"/>
    </source>
</evidence>
<evidence type="ECO:0000313" key="5">
    <source>
        <dbReference type="EMBL" id="OJJ45036.1"/>
    </source>
</evidence>
<evidence type="ECO:0008006" key="7">
    <source>
        <dbReference type="Google" id="ProtNLM"/>
    </source>
</evidence>
<dbReference type="PANTHER" id="PTHR40627">
    <property type="entry name" value="INDOLE PRENYLTRANSFERASE TDIB-RELATED"/>
    <property type="match status" value="1"/>
</dbReference>
<dbReference type="RefSeq" id="XP_022579546.1">
    <property type="nucleotide sequence ID" value="XM_022727120.1"/>
</dbReference>
<dbReference type="PANTHER" id="PTHR40627:SF3">
    <property type="entry name" value="PRENYLTRANSFERASE ASQH2-RELATED"/>
    <property type="match status" value="1"/>
</dbReference>
<feature type="binding site" evidence="3">
    <location>
        <position position="364"/>
    </location>
    <ligand>
        <name>dimethylallyl diphosphate</name>
        <dbReference type="ChEBI" id="CHEBI:57623"/>
    </ligand>
</feature>
<organism evidence="5 6">
    <name type="scientific">Penicilliopsis zonata CBS 506.65</name>
    <dbReference type="NCBI Taxonomy" id="1073090"/>
    <lineage>
        <taxon>Eukaryota</taxon>
        <taxon>Fungi</taxon>
        <taxon>Dikarya</taxon>
        <taxon>Ascomycota</taxon>
        <taxon>Pezizomycotina</taxon>
        <taxon>Eurotiomycetes</taxon>
        <taxon>Eurotiomycetidae</taxon>
        <taxon>Eurotiales</taxon>
        <taxon>Aspergillaceae</taxon>
        <taxon>Penicilliopsis</taxon>
    </lineage>
</organism>
<feature type="binding site" evidence="3">
    <location>
        <position position="283"/>
    </location>
    <ligand>
        <name>dimethylallyl diphosphate</name>
        <dbReference type="ChEBI" id="CHEBI:57623"/>
    </ligand>
</feature>
<dbReference type="AlphaFoldDB" id="A0A1L9SCX4"/>
<dbReference type="SFLD" id="SFLDG01162">
    <property type="entry name" value="I"/>
    <property type="match status" value="1"/>
</dbReference>
<dbReference type="NCBIfam" id="TIGR03429">
    <property type="entry name" value="arom_pren_DMATS"/>
    <property type="match status" value="1"/>
</dbReference>
<protein>
    <recommendedName>
        <fullName evidence="7">Aromatic prenyltransferase (DMATS family)</fullName>
    </recommendedName>
</protein>
<dbReference type="OrthoDB" id="5392033at2759"/>
<sequence>MAPSPPSTILSNTLVFPNDDQRFWWDTIAPTMQNLMTNAQYETLVQLQHLLFIYRHVLPIMGPRPRPRPRPSSGPGSDKPTAVWRSFMCDDTTPLEISVNFHDRKATVRLGFEPIGPDAGTPLDPFNQRAVQQFVQDLETTNTVTHWTWYRQLSEMLLVSPADASVIKAQLPASEHQSQHFFGFGFVSEIDSSLQAAPPPMKAYFIPQLRSILTGETEIKLICNAIKALDLPDEKMTATPSSPLFTSALTMLETYLAIDETKLRAECLAFDCIDPSQSRLKIYLRSRHTSLRSAQDVFTLGGRLTGPNIDAGLSVLCELWGLLFDLPRDHKDDDPLPLNNHRSAGILFNAELRPGKPTPEIQVYLPVRHYARTDLAVAEGLATYFHRQGWHHLAASYVHDLRERFPSHAIDTQLGTHTYVSYSFKKGKPYVTVYYNPKVYS</sequence>
<dbReference type="EMBL" id="KV878346">
    <property type="protein sequence ID" value="OJJ45036.1"/>
    <property type="molecule type" value="Genomic_DNA"/>
</dbReference>